<gene>
    <name evidence="2" type="ORF">C8C77_10643</name>
</gene>
<keyword evidence="1" id="KW-0472">Membrane</keyword>
<evidence type="ECO:0000313" key="3">
    <source>
        <dbReference type="Proteomes" id="UP000294697"/>
    </source>
</evidence>
<name>A0A4R7Z536_9FIRM</name>
<protein>
    <recommendedName>
        <fullName evidence="4">AsmA-like protein</fullName>
    </recommendedName>
</protein>
<dbReference type="OrthoDB" id="2110375at2"/>
<sequence length="428" mass="49989">MKKFLKKASIYILIMVLAAAIIFSLNYYYGQRISEDIEAEIAEMAENNNYQLRFVEVETNPLLQEMSLQNLNLVRADSFNLIVNLAEINLSWQQILNYIRQQNFQLDKNFVSTVEQINYSNLQDNYQLNLTDTEINYQGNLPGEVLSEINSVDDLHLLLEDNHNLVLKAAEVKYDFPYYRSYGLNNKNWNRLSTFNNFIMRANYNQKNQQLNIEEFNLSGDLLKVIFNLESGLNYNQQNEKISFTQLQGDYDFLLAAEELEFEANSYFQKLNFNQFDFKGSLDLVRKEEAFQANQLDFNLNLSSFELLLAETLSQQLNQNTFGILAADSNFELSIDNFSYQQDYSYPSGNSQSSLDSSLVRAELEAEYNYSEEIPYISTGTLRYQPQTATAEQFNSFLQLVLNQRLRQDEQGYYELEFWGDIDDLNFE</sequence>
<feature type="transmembrane region" description="Helical" evidence="1">
    <location>
        <begin position="9"/>
        <end position="29"/>
    </location>
</feature>
<accession>A0A4R7Z536</accession>
<reference evidence="2 3" key="1">
    <citation type="submission" date="2019-03" db="EMBL/GenBank/DDBJ databases">
        <title>Subsurface microbial communities from deep shales in Ohio and West Virginia, USA.</title>
        <authorList>
            <person name="Wrighton K."/>
        </authorList>
    </citation>
    <scope>NUCLEOTIDE SEQUENCE [LARGE SCALE GENOMIC DNA]</scope>
    <source>
        <strain evidence="2 3">MSL9.2</strain>
    </source>
</reference>
<dbReference type="RefSeq" id="WP_111571857.1">
    <property type="nucleotide sequence ID" value="NZ_QLME01000007.1"/>
</dbReference>
<comment type="caution">
    <text evidence="2">The sequence shown here is derived from an EMBL/GenBank/DDBJ whole genome shotgun (WGS) entry which is preliminary data.</text>
</comment>
<keyword evidence="1" id="KW-0812">Transmembrane</keyword>
<evidence type="ECO:0008006" key="4">
    <source>
        <dbReference type="Google" id="ProtNLM"/>
    </source>
</evidence>
<dbReference type="Proteomes" id="UP000294697">
    <property type="component" value="Unassembled WGS sequence"/>
</dbReference>
<dbReference type="AlphaFoldDB" id="A0A4R7Z536"/>
<organism evidence="2 3">
    <name type="scientific">Halanaerobium saccharolyticum</name>
    <dbReference type="NCBI Taxonomy" id="43595"/>
    <lineage>
        <taxon>Bacteria</taxon>
        <taxon>Bacillati</taxon>
        <taxon>Bacillota</taxon>
        <taxon>Clostridia</taxon>
        <taxon>Halanaerobiales</taxon>
        <taxon>Halanaerobiaceae</taxon>
        <taxon>Halanaerobium</taxon>
    </lineage>
</organism>
<keyword evidence="1" id="KW-1133">Transmembrane helix</keyword>
<evidence type="ECO:0000313" key="2">
    <source>
        <dbReference type="EMBL" id="TDW06199.1"/>
    </source>
</evidence>
<proteinExistence type="predicted"/>
<evidence type="ECO:0000256" key="1">
    <source>
        <dbReference type="SAM" id="Phobius"/>
    </source>
</evidence>
<dbReference type="EMBL" id="SODA01000006">
    <property type="protein sequence ID" value="TDW06199.1"/>
    <property type="molecule type" value="Genomic_DNA"/>
</dbReference>